<organism evidence="3 4">
    <name type="scientific">Eoetvoesiella caeni</name>
    <dbReference type="NCBI Taxonomy" id="645616"/>
    <lineage>
        <taxon>Bacteria</taxon>
        <taxon>Pseudomonadati</taxon>
        <taxon>Pseudomonadota</taxon>
        <taxon>Betaproteobacteria</taxon>
        <taxon>Burkholderiales</taxon>
        <taxon>Alcaligenaceae</taxon>
        <taxon>Eoetvoesiella</taxon>
    </lineage>
</organism>
<dbReference type="GO" id="GO:0004175">
    <property type="term" value="F:endopeptidase activity"/>
    <property type="evidence" value="ECO:0007669"/>
    <property type="project" value="UniProtKB-ARBA"/>
</dbReference>
<dbReference type="GO" id="GO:0006508">
    <property type="term" value="P:proteolysis"/>
    <property type="evidence" value="ECO:0007669"/>
    <property type="project" value="UniProtKB-KW"/>
</dbReference>
<sequence>MPDAAPAITSFRGEFRDFIGFVRRPHFTPRLPGRHAGCNSWQADWLPALSLRRMLRWALFLWLVNIVFLGPIALAAAGIGGAEHRLDFTNIPWLQALIWAPIVEELVFRYGLRRPAQAFWVVPAGAIALFSGPTWAAVVLVAVIVLLCWWMGTLPAGRFAGALPWRMRQAYQARFFWAFHGSCLLFAGMHLHNFALNSTPYWLMPLLVLPQWLTGMVLGWLRVRRGIGASMLLHGLFNGGPLLIVWLVLRFVPDPTSLGM</sequence>
<dbReference type="GO" id="GO:0080120">
    <property type="term" value="P:CAAX-box protein maturation"/>
    <property type="evidence" value="ECO:0007669"/>
    <property type="project" value="UniProtKB-ARBA"/>
</dbReference>
<accession>A0A366H7G5</accession>
<evidence type="ECO:0000259" key="2">
    <source>
        <dbReference type="Pfam" id="PF02517"/>
    </source>
</evidence>
<feature type="transmembrane region" description="Helical" evidence="1">
    <location>
        <begin position="233"/>
        <end position="252"/>
    </location>
</feature>
<dbReference type="EMBL" id="QNRQ01000008">
    <property type="protein sequence ID" value="RBP37975.1"/>
    <property type="molecule type" value="Genomic_DNA"/>
</dbReference>
<dbReference type="Proteomes" id="UP000253628">
    <property type="component" value="Unassembled WGS sequence"/>
</dbReference>
<proteinExistence type="predicted"/>
<name>A0A366H7G5_9BURK</name>
<dbReference type="OrthoDB" id="8521072at2"/>
<keyword evidence="1" id="KW-1133">Transmembrane helix</keyword>
<reference evidence="3 4" key="1">
    <citation type="submission" date="2018-06" db="EMBL/GenBank/DDBJ databases">
        <title>Genomic Encyclopedia of Type Strains, Phase IV (KMG-IV): sequencing the most valuable type-strain genomes for metagenomic binning, comparative biology and taxonomic classification.</title>
        <authorList>
            <person name="Goeker M."/>
        </authorList>
    </citation>
    <scope>NUCLEOTIDE SEQUENCE [LARGE SCALE GENOMIC DNA]</scope>
    <source>
        <strain evidence="3 4">DSM 25520</strain>
    </source>
</reference>
<evidence type="ECO:0000256" key="1">
    <source>
        <dbReference type="SAM" id="Phobius"/>
    </source>
</evidence>
<dbReference type="RefSeq" id="WP_113934123.1">
    <property type="nucleotide sequence ID" value="NZ_JACCEU010000009.1"/>
</dbReference>
<keyword evidence="3" id="KW-0645">Protease</keyword>
<feature type="domain" description="CAAX prenyl protease 2/Lysostaphin resistance protein A-like" evidence="2">
    <location>
        <begin position="92"/>
        <end position="238"/>
    </location>
</feature>
<keyword evidence="1" id="KW-0812">Transmembrane</keyword>
<feature type="transmembrane region" description="Helical" evidence="1">
    <location>
        <begin position="59"/>
        <end position="79"/>
    </location>
</feature>
<keyword evidence="3" id="KW-0378">Hydrolase</keyword>
<evidence type="ECO:0000313" key="4">
    <source>
        <dbReference type="Proteomes" id="UP000253628"/>
    </source>
</evidence>
<feature type="transmembrane region" description="Helical" evidence="1">
    <location>
        <begin position="201"/>
        <end position="221"/>
    </location>
</feature>
<keyword evidence="1" id="KW-0472">Membrane</keyword>
<feature type="transmembrane region" description="Helical" evidence="1">
    <location>
        <begin position="135"/>
        <end position="154"/>
    </location>
</feature>
<protein>
    <submittedName>
        <fullName evidence="3">CAAX prenyl protease-like protein</fullName>
    </submittedName>
</protein>
<gene>
    <name evidence="3" type="ORF">DFR37_108159</name>
</gene>
<feature type="transmembrane region" description="Helical" evidence="1">
    <location>
        <begin position="175"/>
        <end position="195"/>
    </location>
</feature>
<dbReference type="Pfam" id="PF02517">
    <property type="entry name" value="Rce1-like"/>
    <property type="match status" value="1"/>
</dbReference>
<dbReference type="InterPro" id="IPR003675">
    <property type="entry name" value="Rce1/LyrA-like_dom"/>
</dbReference>
<dbReference type="AlphaFoldDB" id="A0A366H7G5"/>
<comment type="caution">
    <text evidence="3">The sequence shown here is derived from an EMBL/GenBank/DDBJ whole genome shotgun (WGS) entry which is preliminary data.</text>
</comment>
<keyword evidence="4" id="KW-1185">Reference proteome</keyword>
<evidence type="ECO:0000313" key="3">
    <source>
        <dbReference type="EMBL" id="RBP37975.1"/>
    </source>
</evidence>